<dbReference type="OrthoDB" id="3257280at2759"/>
<accession>A0A0H2S4Z2</accession>
<feature type="domain" description="Protein kinase" evidence="5">
    <location>
        <begin position="79"/>
        <end position="404"/>
    </location>
</feature>
<dbReference type="Pfam" id="PF07714">
    <property type="entry name" value="PK_Tyr_Ser-Thr"/>
    <property type="match status" value="1"/>
</dbReference>
<dbReference type="InterPro" id="IPR051681">
    <property type="entry name" value="Ser/Thr_Kinases-Pseudokinases"/>
</dbReference>
<dbReference type="SMART" id="SM00220">
    <property type="entry name" value="S_TKc"/>
    <property type="match status" value="1"/>
</dbReference>
<dbReference type="InterPro" id="IPR000719">
    <property type="entry name" value="Prot_kinase_dom"/>
</dbReference>
<evidence type="ECO:0000256" key="3">
    <source>
        <dbReference type="ARBA" id="ARBA00022777"/>
    </source>
</evidence>
<gene>
    <name evidence="6" type="ORF">SCHPADRAFT_935376</name>
</gene>
<evidence type="ECO:0000259" key="5">
    <source>
        <dbReference type="PROSITE" id="PS50011"/>
    </source>
</evidence>
<keyword evidence="2" id="KW-0547">Nucleotide-binding</keyword>
<keyword evidence="7" id="KW-1185">Reference proteome</keyword>
<evidence type="ECO:0000256" key="1">
    <source>
        <dbReference type="ARBA" id="ARBA00022679"/>
    </source>
</evidence>
<dbReference type="EMBL" id="KQ085887">
    <property type="protein sequence ID" value="KLO19297.1"/>
    <property type="molecule type" value="Genomic_DNA"/>
</dbReference>
<evidence type="ECO:0000313" key="7">
    <source>
        <dbReference type="Proteomes" id="UP000053477"/>
    </source>
</evidence>
<protein>
    <submittedName>
        <fullName evidence="6">Kinase-like protein</fullName>
    </submittedName>
</protein>
<dbReference type="InterPro" id="IPR001245">
    <property type="entry name" value="Ser-Thr/Tyr_kinase_cat_dom"/>
</dbReference>
<sequence length="407" mass="44361">MDALSILARVNSQLSSGHAGGERRGESLRPRIIVDVESVNGNEAFATIHCGGVPQRYDSTTVIIFHAKRNVVVPSAPENALLDKINARSNAADLNSSLLSIVDDFIDRVPRFYDTATRITMVTDRKGVTDYTFEEEQERVPFYPEASSLPRRVRTVRITDLTKHESLSPFADVVIWRGERVIFNRTSDDCEAFVQHVGALSQRISQRFIAMTAIVVDSKELLRGYVVPFFSLGNLSQVFLGSGATAPSFSPSDPSLKLKWSQELAQGVADAHAASFTLGNLCPSHVLVKDTGDIVVSDLSQAMSDNSRGWAAPEVLLSARNGGNVVTTKASDVYSLGALLWAIGFGPKSAASWSAVPRSFQERWVVECSAPEWFKQVVERCLADDPASRPEAGQVLQTLLHDGNGLV</sequence>
<dbReference type="InParanoid" id="A0A0H2S4Z2"/>
<proteinExistence type="predicted"/>
<name>A0A0H2S4Z2_9AGAM</name>
<dbReference type="AlphaFoldDB" id="A0A0H2S4Z2"/>
<dbReference type="PROSITE" id="PS50011">
    <property type="entry name" value="PROTEIN_KINASE_DOM"/>
    <property type="match status" value="1"/>
</dbReference>
<dbReference type="STRING" id="27342.A0A0H2S4Z2"/>
<evidence type="ECO:0000313" key="6">
    <source>
        <dbReference type="EMBL" id="KLO19297.1"/>
    </source>
</evidence>
<dbReference type="GO" id="GO:0005524">
    <property type="term" value="F:ATP binding"/>
    <property type="evidence" value="ECO:0007669"/>
    <property type="project" value="UniProtKB-KW"/>
</dbReference>
<keyword evidence="4" id="KW-0067">ATP-binding</keyword>
<organism evidence="6 7">
    <name type="scientific">Schizopora paradoxa</name>
    <dbReference type="NCBI Taxonomy" id="27342"/>
    <lineage>
        <taxon>Eukaryota</taxon>
        <taxon>Fungi</taxon>
        <taxon>Dikarya</taxon>
        <taxon>Basidiomycota</taxon>
        <taxon>Agaricomycotina</taxon>
        <taxon>Agaricomycetes</taxon>
        <taxon>Hymenochaetales</taxon>
        <taxon>Schizoporaceae</taxon>
        <taxon>Schizopora</taxon>
    </lineage>
</organism>
<dbReference type="PANTHER" id="PTHR44329:SF288">
    <property type="entry name" value="MITOGEN-ACTIVATED PROTEIN KINASE KINASE KINASE 20"/>
    <property type="match status" value="1"/>
</dbReference>
<dbReference type="Gene3D" id="1.10.510.10">
    <property type="entry name" value="Transferase(Phosphotransferase) domain 1"/>
    <property type="match status" value="1"/>
</dbReference>
<keyword evidence="1" id="KW-0808">Transferase</keyword>
<evidence type="ECO:0000256" key="4">
    <source>
        <dbReference type="ARBA" id="ARBA00022840"/>
    </source>
</evidence>
<dbReference type="Proteomes" id="UP000053477">
    <property type="component" value="Unassembled WGS sequence"/>
</dbReference>
<reference evidence="6 7" key="1">
    <citation type="submission" date="2015-04" db="EMBL/GenBank/DDBJ databases">
        <title>Complete genome sequence of Schizopora paradoxa KUC8140, a cosmopolitan wood degrader in East Asia.</title>
        <authorList>
            <consortium name="DOE Joint Genome Institute"/>
            <person name="Min B."/>
            <person name="Park H."/>
            <person name="Jang Y."/>
            <person name="Kim J.-J."/>
            <person name="Kim K.H."/>
            <person name="Pangilinan J."/>
            <person name="Lipzen A."/>
            <person name="Riley R."/>
            <person name="Grigoriev I.V."/>
            <person name="Spatafora J.W."/>
            <person name="Choi I.-G."/>
        </authorList>
    </citation>
    <scope>NUCLEOTIDE SEQUENCE [LARGE SCALE GENOMIC DNA]</scope>
    <source>
        <strain evidence="6 7">KUC8140</strain>
    </source>
</reference>
<evidence type="ECO:0000256" key="2">
    <source>
        <dbReference type="ARBA" id="ARBA00022741"/>
    </source>
</evidence>
<dbReference type="PANTHER" id="PTHR44329">
    <property type="entry name" value="SERINE/THREONINE-PROTEIN KINASE TNNI3K-RELATED"/>
    <property type="match status" value="1"/>
</dbReference>
<keyword evidence="3 6" id="KW-0418">Kinase</keyword>
<dbReference type="GO" id="GO:0004674">
    <property type="term" value="F:protein serine/threonine kinase activity"/>
    <property type="evidence" value="ECO:0007669"/>
    <property type="project" value="TreeGrafter"/>
</dbReference>
<dbReference type="InterPro" id="IPR011009">
    <property type="entry name" value="Kinase-like_dom_sf"/>
</dbReference>
<dbReference type="SUPFAM" id="SSF56112">
    <property type="entry name" value="Protein kinase-like (PK-like)"/>
    <property type="match status" value="1"/>
</dbReference>